<dbReference type="RefSeq" id="WP_377375955.1">
    <property type="nucleotide sequence ID" value="NZ_JBHSSW010000004.1"/>
</dbReference>
<evidence type="ECO:0000256" key="1">
    <source>
        <dbReference type="ARBA" id="ARBA00007301"/>
    </source>
</evidence>
<evidence type="ECO:0000259" key="8">
    <source>
        <dbReference type="Pfam" id="PF01243"/>
    </source>
</evidence>
<comment type="catalytic activity">
    <reaction evidence="6">
        <text>pyridoxine 5'-phosphate + O2 = pyridoxal 5'-phosphate + H2O2</text>
        <dbReference type="Rhea" id="RHEA:15149"/>
        <dbReference type="ChEBI" id="CHEBI:15379"/>
        <dbReference type="ChEBI" id="CHEBI:16240"/>
        <dbReference type="ChEBI" id="CHEBI:58589"/>
        <dbReference type="ChEBI" id="CHEBI:597326"/>
        <dbReference type="EC" id="1.4.3.5"/>
    </reaction>
</comment>
<evidence type="ECO:0000313" key="11">
    <source>
        <dbReference type="Proteomes" id="UP001596303"/>
    </source>
</evidence>
<dbReference type="Pfam" id="PF10590">
    <property type="entry name" value="PNP_phzG_C"/>
    <property type="match status" value="1"/>
</dbReference>
<dbReference type="PANTHER" id="PTHR10851">
    <property type="entry name" value="PYRIDOXINE-5-PHOSPHATE OXIDASE"/>
    <property type="match status" value="1"/>
</dbReference>
<dbReference type="NCBIfam" id="TIGR00558">
    <property type="entry name" value="pdxH"/>
    <property type="match status" value="1"/>
</dbReference>
<keyword evidence="5 6" id="KW-0664">Pyridoxine biosynthesis</keyword>
<feature type="binding site" evidence="6">
    <location>
        <position position="94"/>
    </location>
    <ligand>
        <name>FMN</name>
        <dbReference type="ChEBI" id="CHEBI:58210"/>
    </ligand>
</feature>
<sequence>MSGKEIDQFIPASPDYEDRKDAPPPDDKVFFAKDDPFDLFADWLAEASKSELNDPNAMSIATVDDDGMPNVRMVLLKHADPDGFVFYTNFESQKGQELLGQPKAALCFHWKSLRRSVRVRGLVEPVGDDEADAYFQSRARDSRIGAWASEQSRPLEGRFALEKRVAQFAGKFGLGKVPRPPHWSGFLIKPVSIEFWRDRPFRLHDRLVFSRETTSSGWTTKRLYP</sequence>
<dbReference type="PROSITE" id="PS01064">
    <property type="entry name" value="PYRIDOX_OXIDASE"/>
    <property type="match status" value="1"/>
</dbReference>
<organism evidence="10 11">
    <name type="scientific">Ponticaulis profundi</name>
    <dbReference type="NCBI Taxonomy" id="2665222"/>
    <lineage>
        <taxon>Bacteria</taxon>
        <taxon>Pseudomonadati</taxon>
        <taxon>Pseudomonadota</taxon>
        <taxon>Alphaproteobacteria</taxon>
        <taxon>Hyphomonadales</taxon>
        <taxon>Hyphomonadaceae</taxon>
        <taxon>Ponticaulis</taxon>
    </lineage>
</organism>
<feature type="binding site" evidence="6">
    <location>
        <position position="206"/>
    </location>
    <ligand>
        <name>FMN</name>
        <dbReference type="ChEBI" id="CHEBI:58210"/>
    </ligand>
</feature>
<keyword evidence="3 6" id="KW-0288">FMN</keyword>
<reference evidence="11" key="1">
    <citation type="journal article" date="2019" name="Int. J. Syst. Evol. Microbiol.">
        <title>The Global Catalogue of Microorganisms (GCM) 10K type strain sequencing project: providing services to taxonomists for standard genome sequencing and annotation.</title>
        <authorList>
            <consortium name="The Broad Institute Genomics Platform"/>
            <consortium name="The Broad Institute Genome Sequencing Center for Infectious Disease"/>
            <person name="Wu L."/>
            <person name="Ma J."/>
        </authorList>
    </citation>
    <scope>NUCLEOTIDE SEQUENCE [LARGE SCALE GENOMIC DNA]</scope>
    <source>
        <strain evidence="11">CGMCC-1.15741</strain>
    </source>
</reference>
<feature type="binding site" evidence="6">
    <location>
        <position position="142"/>
    </location>
    <ligand>
        <name>substrate</name>
    </ligand>
</feature>
<dbReference type="Gene3D" id="2.30.110.10">
    <property type="entry name" value="Electron Transport, Fmn-binding Protein, Chain A"/>
    <property type="match status" value="1"/>
</dbReference>
<gene>
    <name evidence="6 10" type="primary">pdxH</name>
    <name evidence="10" type="ORF">ACFQDM_04300</name>
</gene>
<dbReference type="HAMAP" id="MF_01629">
    <property type="entry name" value="PdxH"/>
    <property type="match status" value="1"/>
</dbReference>
<evidence type="ECO:0000256" key="5">
    <source>
        <dbReference type="ARBA" id="ARBA00023096"/>
    </source>
</evidence>
<feature type="binding site" evidence="6">
    <location>
        <position position="138"/>
    </location>
    <ligand>
        <name>substrate</name>
    </ligand>
</feature>
<feature type="region of interest" description="Disordered" evidence="7">
    <location>
        <begin position="1"/>
        <end position="27"/>
    </location>
</feature>
<dbReference type="InterPro" id="IPR011576">
    <property type="entry name" value="Pyridox_Oxase_N"/>
</dbReference>
<evidence type="ECO:0000256" key="6">
    <source>
        <dbReference type="HAMAP-Rule" id="MF_01629"/>
    </source>
</evidence>
<dbReference type="InterPro" id="IPR019740">
    <property type="entry name" value="Pyridox_Oxase_CS"/>
</dbReference>
<dbReference type="GO" id="GO:0004733">
    <property type="term" value="F:pyridoxamine phosphate oxidase activity"/>
    <property type="evidence" value="ECO:0007669"/>
    <property type="project" value="UniProtKB-EC"/>
</dbReference>
<keyword evidence="11" id="KW-1185">Reference proteome</keyword>
<dbReference type="EMBL" id="JBHSSW010000004">
    <property type="protein sequence ID" value="MFC6197284.1"/>
    <property type="molecule type" value="Genomic_DNA"/>
</dbReference>
<dbReference type="InterPro" id="IPR000659">
    <property type="entry name" value="Pyridox_Oxase"/>
</dbReference>
<comment type="subunit">
    <text evidence="6">Homodimer.</text>
</comment>
<feature type="binding site" evidence="6">
    <location>
        <position position="134"/>
    </location>
    <ligand>
        <name>substrate</name>
    </ligand>
</feature>
<comment type="similarity">
    <text evidence="1 6">Belongs to the pyridoxamine 5'-phosphate oxidase family.</text>
</comment>
<evidence type="ECO:0000313" key="10">
    <source>
        <dbReference type="EMBL" id="MFC6197284.1"/>
    </source>
</evidence>
<evidence type="ECO:0000256" key="2">
    <source>
        <dbReference type="ARBA" id="ARBA00022630"/>
    </source>
</evidence>
<evidence type="ECO:0000256" key="4">
    <source>
        <dbReference type="ARBA" id="ARBA00023002"/>
    </source>
</evidence>
<protein>
    <recommendedName>
        <fullName evidence="6">Pyridoxine/pyridoxamine 5'-phosphate oxidase</fullName>
        <ecNumber evidence="6">1.4.3.5</ecNumber>
    </recommendedName>
    <alternativeName>
        <fullName evidence="6">PNP/PMP oxidase</fullName>
        <shortName evidence="6">PNPOx</shortName>
    </alternativeName>
    <alternativeName>
        <fullName evidence="6">Pyridoxal 5'-phosphate synthase</fullName>
    </alternativeName>
</protein>
<feature type="compositionally biased region" description="Basic and acidic residues" evidence="7">
    <location>
        <begin position="16"/>
        <end position="27"/>
    </location>
</feature>
<dbReference type="InterPro" id="IPR012349">
    <property type="entry name" value="Split_barrel_FMN-bd"/>
</dbReference>
<accession>A0ABW1S7S6</accession>
<dbReference type="EC" id="1.4.3.5" evidence="6"/>
<comment type="caution">
    <text evidence="6">Lacks conserved residue(s) required for the propagation of feature annotation.</text>
</comment>
<feature type="domain" description="Pyridoxamine 5'-phosphate oxidase N-terminal" evidence="8">
    <location>
        <begin position="45"/>
        <end position="168"/>
    </location>
</feature>
<feature type="binding site" evidence="6">
    <location>
        <begin position="87"/>
        <end position="88"/>
    </location>
    <ligand>
        <name>FMN</name>
        <dbReference type="ChEBI" id="CHEBI:58210"/>
    </ligand>
</feature>
<comment type="pathway">
    <text evidence="6">Cofactor metabolism; pyridoxal 5'-phosphate salvage; pyridoxal 5'-phosphate from pyridoxamine 5'-phosphate: step 1/1.</text>
</comment>
<comment type="pathway">
    <text evidence="6">Cofactor metabolism; pyridoxal 5'-phosphate salvage; pyridoxal 5'-phosphate from pyridoxine 5'-phosphate: step 1/1.</text>
</comment>
<dbReference type="PIRSF" id="PIRSF000190">
    <property type="entry name" value="Pyd_amn-ph_oxd"/>
    <property type="match status" value="1"/>
</dbReference>
<comment type="function">
    <text evidence="6">Catalyzes the oxidation of either pyridoxine 5'-phosphate (PNP) or pyridoxamine 5'-phosphate (PMP) into pyridoxal 5'-phosphate (PLP).</text>
</comment>
<proteinExistence type="inferred from homology"/>
<feature type="binding site" evidence="6">
    <location>
        <begin position="72"/>
        <end position="77"/>
    </location>
    <ligand>
        <name>FMN</name>
        <dbReference type="ChEBI" id="CHEBI:58210"/>
    </ligand>
</feature>
<feature type="binding site" evidence="6">
    <location>
        <begin position="202"/>
        <end position="204"/>
    </location>
    <ligand>
        <name>substrate</name>
    </ligand>
</feature>
<keyword evidence="2 6" id="KW-0285">Flavoprotein</keyword>
<evidence type="ECO:0000256" key="7">
    <source>
        <dbReference type="SAM" id="MobiDB-lite"/>
    </source>
</evidence>
<name>A0ABW1S7S6_9PROT</name>
<feature type="domain" description="Pyridoxine 5'-phosphate oxidase dimerisation C-terminal" evidence="9">
    <location>
        <begin position="183"/>
        <end position="225"/>
    </location>
</feature>
<dbReference type="Pfam" id="PF01243">
    <property type="entry name" value="PNPOx_N"/>
    <property type="match status" value="1"/>
</dbReference>
<feature type="binding site" evidence="6">
    <location>
        <position position="196"/>
    </location>
    <ligand>
        <name>FMN</name>
        <dbReference type="ChEBI" id="CHEBI:58210"/>
    </ligand>
</feature>
<dbReference type="PANTHER" id="PTHR10851:SF0">
    <property type="entry name" value="PYRIDOXINE-5'-PHOSPHATE OXIDASE"/>
    <property type="match status" value="1"/>
</dbReference>
<keyword evidence="4 6" id="KW-0560">Oxidoreductase</keyword>
<evidence type="ECO:0000256" key="3">
    <source>
        <dbReference type="ARBA" id="ARBA00022643"/>
    </source>
</evidence>
<dbReference type="InterPro" id="IPR019576">
    <property type="entry name" value="Pyridoxamine_oxidase_dimer_C"/>
</dbReference>
<comment type="caution">
    <text evidence="10">The sequence shown here is derived from an EMBL/GenBank/DDBJ whole genome shotgun (WGS) entry which is preliminary data.</text>
</comment>
<comment type="cofactor">
    <cofactor evidence="6">
        <name>FMN</name>
        <dbReference type="ChEBI" id="CHEBI:58210"/>
    </cofactor>
    <text evidence="6">Binds 1 FMN per subunit.</text>
</comment>
<feature type="binding site" evidence="6">
    <location>
        <position position="77"/>
    </location>
    <ligand>
        <name>substrate</name>
    </ligand>
</feature>
<dbReference type="Proteomes" id="UP001596303">
    <property type="component" value="Unassembled WGS sequence"/>
</dbReference>
<dbReference type="NCBIfam" id="NF004231">
    <property type="entry name" value="PRK05679.1"/>
    <property type="match status" value="1"/>
</dbReference>
<feature type="binding site" evidence="6">
    <location>
        <begin position="151"/>
        <end position="152"/>
    </location>
    <ligand>
        <name>FMN</name>
        <dbReference type="ChEBI" id="CHEBI:58210"/>
    </ligand>
</feature>
<evidence type="ECO:0000259" key="9">
    <source>
        <dbReference type="Pfam" id="PF10590"/>
    </source>
</evidence>
<dbReference type="SUPFAM" id="SSF50475">
    <property type="entry name" value="FMN-binding split barrel"/>
    <property type="match status" value="1"/>
</dbReference>
<comment type="catalytic activity">
    <reaction evidence="6">
        <text>pyridoxamine 5'-phosphate + O2 + H2O = pyridoxal 5'-phosphate + H2O2 + NH4(+)</text>
        <dbReference type="Rhea" id="RHEA:15817"/>
        <dbReference type="ChEBI" id="CHEBI:15377"/>
        <dbReference type="ChEBI" id="CHEBI:15379"/>
        <dbReference type="ChEBI" id="CHEBI:16240"/>
        <dbReference type="ChEBI" id="CHEBI:28938"/>
        <dbReference type="ChEBI" id="CHEBI:58451"/>
        <dbReference type="ChEBI" id="CHEBI:597326"/>
        <dbReference type="EC" id="1.4.3.5"/>
    </reaction>
</comment>